<evidence type="ECO:0000256" key="1">
    <source>
        <dbReference type="ARBA" id="ARBA00004370"/>
    </source>
</evidence>
<dbReference type="PRINTS" id="PR01611">
    <property type="entry name" value="LIMPII"/>
</dbReference>
<sequence length="504" mass="56309">MAQCCLVTSISIGVLLIVGGAILAGIDVGSKIVDEELQKQLVLSLDSPVFSQWMNPPPPIYMQYWLFNVTNPEVVVNGGKPKVEQIGPFTYRLYQPRIDVAFFTNDTVSYKYNHTLVFEREMSVHDDDLVITQLNAPLVTIDSLLKSVPSWAASVAAEISVALSDSDLFVKHTVHEFLFGYEDPIFKLVHTFLHVLHIDFPPRFGFFYGFNNSDDGTYLVNTGRSDISQTNILHKFNGNKSLSYWTSEAANMINGTDGVFMPPKINRSETLYIFNTDVCRSLYLVFEKDTNVRNVDTMRFHLPGDVFANVTTNPANAGFCVPADECLDTGVLNIGPCKQGAPVVVSSPHFYLGAKKYIDAIDGISPNKEEHSTYLDLEPMTGVVFAAMKRLQLNIHLQSSKTFSQMENLNDLIFPVLWLNESEVIDKNSANQFKSKVVVLVRFAHGLPYIILGVGLLVALVTSGLIARKCTWASISCPLLNTETGFRSLAWSFFYHLFVVHIKY</sequence>
<keyword evidence="5 7" id="KW-0472">Membrane</keyword>
<comment type="similarity">
    <text evidence="2">Belongs to the CD36 family.</text>
</comment>
<name>A0ABP0GDY2_CLALP</name>
<evidence type="ECO:0000256" key="5">
    <source>
        <dbReference type="ARBA" id="ARBA00023136"/>
    </source>
</evidence>
<evidence type="ECO:0000256" key="7">
    <source>
        <dbReference type="SAM" id="Phobius"/>
    </source>
</evidence>
<evidence type="ECO:0000256" key="3">
    <source>
        <dbReference type="ARBA" id="ARBA00022692"/>
    </source>
</evidence>
<dbReference type="Pfam" id="PF01130">
    <property type="entry name" value="CD36"/>
    <property type="match status" value="1"/>
</dbReference>
<dbReference type="PRINTS" id="PR01609">
    <property type="entry name" value="CD36FAMILY"/>
</dbReference>
<keyword evidence="6" id="KW-0325">Glycoprotein</keyword>
<dbReference type="PANTHER" id="PTHR11923:SF51">
    <property type="entry name" value="LYSOSOME MEMBRANE PROTEIN 2"/>
    <property type="match status" value="1"/>
</dbReference>
<evidence type="ECO:0000256" key="4">
    <source>
        <dbReference type="ARBA" id="ARBA00022989"/>
    </source>
</evidence>
<evidence type="ECO:0000313" key="9">
    <source>
        <dbReference type="Proteomes" id="UP001642483"/>
    </source>
</evidence>
<gene>
    <name evidence="8" type="ORF">CVLEPA_LOCUS22644</name>
</gene>
<evidence type="ECO:0008006" key="10">
    <source>
        <dbReference type="Google" id="ProtNLM"/>
    </source>
</evidence>
<comment type="subcellular location">
    <subcellularLocation>
        <location evidence="1">Membrane</location>
    </subcellularLocation>
</comment>
<comment type="caution">
    <text evidence="8">The sequence shown here is derived from an EMBL/GenBank/DDBJ whole genome shotgun (WGS) entry which is preliminary data.</text>
</comment>
<protein>
    <recommendedName>
        <fullName evidence="10">Lysosome membrane protein 2</fullName>
    </recommendedName>
</protein>
<keyword evidence="3 7" id="KW-0812">Transmembrane</keyword>
<evidence type="ECO:0000256" key="6">
    <source>
        <dbReference type="ARBA" id="ARBA00023180"/>
    </source>
</evidence>
<dbReference type="Proteomes" id="UP001642483">
    <property type="component" value="Unassembled WGS sequence"/>
</dbReference>
<keyword evidence="4 7" id="KW-1133">Transmembrane helix</keyword>
<dbReference type="InterPro" id="IPR002159">
    <property type="entry name" value="CD36_fam"/>
</dbReference>
<accession>A0ABP0GDY2</accession>
<keyword evidence="9" id="KW-1185">Reference proteome</keyword>
<organism evidence="8 9">
    <name type="scientific">Clavelina lepadiformis</name>
    <name type="common">Light-bulb sea squirt</name>
    <name type="synonym">Ascidia lepadiformis</name>
    <dbReference type="NCBI Taxonomy" id="159417"/>
    <lineage>
        <taxon>Eukaryota</taxon>
        <taxon>Metazoa</taxon>
        <taxon>Chordata</taxon>
        <taxon>Tunicata</taxon>
        <taxon>Ascidiacea</taxon>
        <taxon>Aplousobranchia</taxon>
        <taxon>Clavelinidae</taxon>
        <taxon>Clavelina</taxon>
    </lineage>
</organism>
<proteinExistence type="inferred from homology"/>
<dbReference type="PANTHER" id="PTHR11923">
    <property type="entry name" value="SCAVENGER RECEPTOR CLASS B TYPE-1 SR-B1"/>
    <property type="match status" value="1"/>
</dbReference>
<dbReference type="EMBL" id="CAWYQH010000112">
    <property type="protein sequence ID" value="CAK8689992.1"/>
    <property type="molecule type" value="Genomic_DNA"/>
</dbReference>
<feature type="transmembrane region" description="Helical" evidence="7">
    <location>
        <begin position="446"/>
        <end position="466"/>
    </location>
</feature>
<evidence type="ECO:0000313" key="8">
    <source>
        <dbReference type="EMBL" id="CAK8689992.1"/>
    </source>
</evidence>
<reference evidence="8 9" key="1">
    <citation type="submission" date="2024-02" db="EMBL/GenBank/DDBJ databases">
        <authorList>
            <person name="Daric V."/>
            <person name="Darras S."/>
        </authorList>
    </citation>
    <scope>NUCLEOTIDE SEQUENCE [LARGE SCALE GENOMIC DNA]</scope>
</reference>
<evidence type="ECO:0000256" key="2">
    <source>
        <dbReference type="ARBA" id="ARBA00010532"/>
    </source>
</evidence>
<dbReference type="InterPro" id="IPR005429">
    <property type="entry name" value="LimpII"/>
</dbReference>